<name>A0A8I0BCD5_AERHY</name>
<protein>
    <submittedName>
        <fullName evidence="1">Uncharacterized protein</fullName>
    </submittedName>
</protein>
<dbReference type="EMBL" id="JACLAN010000011">
    <property type="protein sequence ID" value="MBC8674194.1"/>
    <property type="molecule type" value="Genomic_DNA"/>
</dbReference>
<proteinExistence type="predicted"/>
<comment type="caution">
    <text evidence="1">The sequence shown here is derived from an EMBL/GenBank/DDBJ whole genome shotgun (WGS) entry which is preliminary data.</text>
</comment>
<gene>
    <name evidence="1" type="ORF">H2136_18065</name>
</gene>
<sequence length="97" mass="11225">MGRNWQWSIEHGREQRLKLERESAEQGIAECDIDRAVPRHSHDATMQACFAQGWRSVTPADVYQARNQHRFKILTTCNEKVAMHCANLRALFNKDAS</sequence>
<organism evidence="1">
    <name type="scientific">Aeromonas hydrophila</name>
    <dbReference type="NCBI Taxonomy" id="644"/>
    <lineage>
        <taxon>Bacteria</taxon>
        <taxon>Pseudomonadati</taxon>
        <taxon>Pseudomonadota</taxon>
        <taxon>Gammaproteobacteria</taxon>
        <taxon>Aeromonadales</taxon>
        <taxon>Aeromonadaceae</taxon>
        <taxon>Aeromonas</taxon>
    </lineage>
</organism>
<accession>A0A8I0BCD5</accession>
<reference evidence="1" key="1">
    <citation type="submission" date="2020-07" db="EMBL/GenBank/DDBJ databases">
        <title>Carbapenem Resistant Aeromonas hydrophila Carrying blacphA7 Isolated from Two Solid Organ Transplant Patients.</title>
        <authorList>
            <person name="Hilt E."/>
            <person name="Fitzwater S.P."/>
            <person name="Ward K."/>
            <person name="De St Maurice A."/>
            <person name="Chandrasekaran S."/>
            <person name="Garner O.B."/>
            <person name="Yang S."/>
        </authorList>
    </citation>
    <scope>NUCLEOTIDE SEQUENCE</scope>
    <source>
        <strain evidence="1">B-1</strain>
    </source>
</reference>
<dbReference type="AlphaFoldDB" id="A0A8I0BCD5"/>
<dbReference type="RefSeq" id="WP_187590572.1">
    <property type="nucleotide sequence ID" value="NZ_JACLAM010000001.1"/>
</dbReference>
<evidence type="ECO:0000313" key="1">
    <source>
        <dbReference type="EMBL" id="MBC8674194.1"/>
    </source>
</evidence>